<dbReference type="GO" id="GO:0046872">
    <property type="term" value="F:metal ion binding"/>
    <property type="evidence" value="ECO:0007669"/>
    <property type="project" value="UniProtKB-KW"/>
</dbReference>
<dbReference type="GO" id="GO:0005615">
    <property type="term" value="C:extracellular space"/>
    <property type="evidence" value="ECO:0007669"/>
    <property type="project" value="TreeGrafter"/>
</dbReference>
<dbReference type="Pfam" id="PF00147">
    <property type="entry name" value="Fibrinogen_C"/>
    <property type="match status" value="1"/>
</dbReference>
<feature type="chain" id="PRO_5007830590" description="Fibrinogen C-terminal domain-containing protein" evidence="5">
    <location>
        <begin position="20"/>
        <end position="461"/>
    </location>
</feature>
<dbReference type="EMBL" id="AUYB01000147">
    <property type="protein sequence ID" value="KZN30736.1"/>
    <property type="molecule type" value="Genomic_DNA"/>
</dbReference>
<organism evidence="7 8">
    <name type="scientific">Pseudoalteromonas luteoviolacea DSM 6061</name>
    <dbReference type="NCBI Taxonomy" id="1365250"/>
    <lineage>
        <taxon>Bacteria</taxon>
        <taxon>Pseudomonadati</taxon>
        <taxon>Pseudomonadota</taxon>
        <taxon>Gammaproteobacteria</taxon>
        <taxon>Alteromonadales</taxon>
        <taxon>Pseudoalteromonadaceae</taxon>
        <taxon>Pseudoalteromonas</taxon>
    </lineage>
</organism>
<name>A0A161ZSC6_9GAMM</name>
<evidence type="ECO:0000313" key="7">
    <source>
        <dbReference type="EMBL" id="KZN30736.1"/>
    </source>
</evidence>
<dbReference type="AlphaFoldDB" id="A0A161ZSC6"/>
<dbReference type="SUPFAM" id="SSF56496">
    <property type="entry name" value="Fibrinogen C-terminal domain-like"/>
    <property type="match status" value="1"/>
</dbReference>
<keyword evidence="5" id="KW-0732">Signal</keyword>
<feature type="domain" description="Fibrinogen C-terminal" evidence="6">
    <location>
        <begin position="264"/>
        <end position="320"/>
    </location>
</feature>
<evidence type="ECO:0000259" key="6">
    <source>
        <dbReference type="PROSITE" id="PS51406"/>
    </source>
</evidence>
<protein>
    <recommendedName>
        <fullName evidence="6">Fibrinogen C-terminal domain-containing protein</fullName>
    </recommendedName>
</protein>
<keyword evidence="8" id="KW-1185">Reference proteome</keyword>
<keyword evidence="4" id="KW-1015">Disulfide bond</keyword>
<evidence type="ECO:0000256" key="3">
    <source>
        <dbReference type="ARBA" id="ARBA00022837"/>
    </source>
</evidence>
<comment type="caution">
    <text evidence="7">The sequence shown here is derived from an EMBL/GenBank/DDBJ whole genome shotgun (WGS) entry which is preliminary data.</text>
</comment>
<keyword evidence="2" id="KW-0430">Lectin</keyword>
<keyword evidence="1" id="KW-0479">Metal-binding</keyword>
<keyword evidence="3" id="KW-0106">Calcium</keyword>
<evidence type="ECO:0000256" key="5">
    <source>
        <dbReference type="SAM" id="SignalP"/>
    </source>
</evidence>
<dbReference type="Proteomes" id="UP000076643">
    <property type="component" value="Unassembled WGS sequence"/>
</dbReference>
<evidence type="ECO:0000256" key="4">
    <source>
        <dbReference type="ARBA" id="ARBA00023157"/>
    </source>
</evidence>
<dbReference type="PROSITE" id="PS51257">
    <property type="entry name" value="PROKAR_LIPOPROTEIN"/>
    <property type="match status" value="1"/>
</dbReference>
<evidence type="ECO:0000313" key="8">
    <source>
        <dbReference type="Proteomes" id="UP000076643"/>
    </source>
</evidence>
<dbReference type="NCBIfam" id="NF040941">
    <property type="entry name" value="GGGWT_bact"/>
    <property type="match status" value="1"/>
</dbReference>
<dbReference type="RefSeq" id="WP_063366025.1">
    <property type="nucleotide sequence ID" value="NZ_AQHB01000025.1"/>
</dbReference>
<dbReference type="PATRIC" id="fig|1365250.3.peg.4812"/>
<dbReference type="InterPro" id="IPR036056">
    <property type="entry name" value="Fibrinogen-like_C"/>
</dbReference>
<dbReference type="PROSITE" id="PS51406">
    <property type="entry name" value="FIBRINOGEN_C_2"/>
    <property type="match status" value="1"/>
</dbReference>
<dbReference type="GO" id="GO:0070492">
    <property type="term" value="F:oligosaccharide binding"/>
    <property type="evidence" value="ECO:0007669"/>
    <property type="project" value="TreeGrafter"/>
</dbReference>
<proteinExistence type="predicted"/>
<dbReference type="Gene3D" id="3.90.215.10">
    <property type="entry name" value="Gamma Fibrinogen, chain A, domain 1"/>
    <property type="match status" value="1"/>
</dbReference>
<dbReference type="InterPro" id="IPR014716">
    <property type="entry name" value="Fibrinogen_a/b/g_C_1"/>
</dbReference>
<reference evidence="7 8" key="1">
    <citation type="submission" date="2013-07" db="EMBL/GenBank/DDBJ databases">
        <title>Comparative Genomic and Metabolomic Analysis of Twelve Strains of Pseudoalteromonas luteoviolacea.</title>
        <authorList>
            <person name="Vynne N.G."/>
            <person name="Mansson M."/>
            <person name="Gram L."/>
        </authorList>
    </citation>
    <scope>NUCLEOTIDE SEQUENCE [LARGE SCALE GENOMIC DNA]</scope>
    <source>
        <strain evidence="7 8">DSM 6061</strain>
    </source>
</reference>
<accession>A0A161ZSC6</accession>
<evidence type="ECO:0000256" key="2">
    <source>
        <dbReference type="ARBA" id="ARBA00022734"/>
    </source>
</evidence>
<dbReference type="PANTHER" id="PTHR16146:SF46">
    <property type="entry name" value="INTELECTIN-1A-RELATED"/>
    <property type="match status" value="1"/>
</dbReference>
<gene>
    <name evidence="7" type="ORF">N475_04855</name>
</gene>
<evidence type="ECO:0000256" key="1">
    <source>
        <dbReference type="ARBA" id="ARBA00022723"/>
    </source>
</evidence>
<sequence length="461" mass="50158">MFKQALLTASVFAACSASAVVLVENTAGSNGTLVNATANEVVISGVASNLDQERGAVALQNNQDGTFTVSFKEWEYLDGSHSNETISTLTLSAGTHAMQDGSIWEVGTIDLSTASQTFNFAQQYDQVPYLFLSPQSDNGGFAYVARANSVNQIGFSAKIQYQELQTTANTRVGQTVSYLAVYAPSKSGNLDTGEVYKLNQVKVDELPVQFESHELFLQEEQSRDAELTHVHEVINVLDINGHLFAQDITSIGGDTATIRANKNVQPAIGNTSCKAILDKDPASQSGYYTLDPDGIGGLSEFTTYCDMETEGGGWTLMGIRYVPGKAYNHIHDFEVLFTATQNITSFGDNYHLTDSQWVHYKNNSQELMVTMRDVGVFAVADIAVLNNASCIPLQDTLGRNHGMAGEHQFRLYWHETSGCSGTGTDYSMLNYHNIYAYAGGVYKAGNVAGIAVEQTTYIFVR</sequence>
<dbReference type="PANTHER" id="PTHR16146">
    <property type="entry name" value="INTELECTIN"/>
    <property type="match status" value="1"/>
</dbReference>
<dbReference type="InterPro" id="IPR002181">
    <property type="entry name" value="Fibrinogen_a/b/g_C_dom"/>
</dbReference>
<feature type="signal peptide" evidence="5">
    <location>
        <begin position="1"/>
        <end position="19"/>
    </location>
</feature>